<dbReference type="Proteomes" id="UP000039865">
    <property type="component" value="Unassembled WGS sequence"/>
</dbReference>
<keyword evidence="1" id="KW-0472">Membrane</keyword>
<evidence type="ECO:0000313" key="2">
    <source>
        <dbReference type="EMBL" id="CDW80929.1"/>
    </source>
</evidence>
<dbReference type="GO" id="GO:0016020">
    <property type="term" value="C:membrane"/>
    <property type="evidence" value="ECO:0007669"/>
    <property type="project" value="TreeGrafter"/>
</dbReference>
<evidence type="ECO:0000256" key="1">
    <source>
        <dbReference type="SAM" id="Phobius"/>
    </source>
</evidence>
<gene>
    <name evidence="2" type="primary">Contig4481.g4780</name>
    <name evidence="2" type="ORF">STYLEM_9935</name>
</gene>
<dbReference type="AlphaFoldDB" id="A0A078AFB3"/>
<dbReference type="Gene3D" id="1.20.120.1630">
    <property type="match status" value="1"/>
</dbReference>
<feature type="transmembrane region" description="Helical" evidence="1">
    <location>
        <begin position="220"/>
        <end position="243"/>
    </location>
</feature>
<dbReference type="OrthoDB" id="201504at2759"/>
<dbReference type="InParanoid" id="A0A078AFB3"/>
<dbReference type="PROSITE" id="PS50244">
    <property type="entry name" value="S5A_REDUCTASE"/>
    <property type="match status" value="1"/>
</dbReference>
<dbReference type="OMA" id="QDERENW"/>
<feature type="transmembrane region" description="Helical" evidence="1">
    <location>
        <begin position="39"/>
        <end position="59"/>
    </location>
</feature>
<feature type="transmembrane region" description="Helical" evidence="1">
    <location>
        <begin position="14"/>
        <end position="32"/>
    </location>
</feature>
<name>A0A078AFB3_STYLE</name>
<proteinExistence type="predicted"/>
<keyword evidence="1" id="KW-1133">Transmembrane helix</keyword>
<dbReference type="Pfam" id="PF06966">
    <property type="entry name" value="DUF1295"/>
    <property type="match status" value="1"/>
</dbReference>
<organism evidence="2 3">
    <name type="scientific">Stylonychia lemnae</name>
    <name type="common">Ciliate</name>
    <dbReference type="NCBI Taxonomy" id="5949"/>
    <lineage>
        <taxon>Eukaryota</taxon>
        <taxon>Sar</taxon>
        <taxon>Alveolata</taxon>
        <taxon>Ciliophora</taxon>
        <taxon>Intramacronucleata</taxon>
        <taxon>Spirotrichea</taxon>
        <taxon>Stichotrichia</taxon>
        <taxon>Sporadotrichida</taxon>
        <taxon>Oxytrichidae</taxon>
        <taxon>Stylonychinae</taxon>
        <taxon>Stylonychia</taxon>
    </lineage>
</organism>
<feature type="transmembrane region" description="Helical" evidence="1">
    <location>
        <begin position="71"/>
        <end position="90"/>
    </location>
</feature>
<feature type="transmembrane region" description="Helical" evidence="1">
    <location>
        <begin position="153"/>
        <end position="176"/>
    </location>
</feature>
<dbReference type="PANTHER" id="PTHR32251:SF17">
    <property type="entry name" value="STEROID 5-ALPHA REDUCTASE C-TERMINAL DOMAIN-CONTAINING PROTEIN"/>
    <property type="match status" value="1"/>
</dbReference>
<reference evidence="2 3" key="1">
    <citation type="submission" date="2014-06" db="EMBL/GenBank/DDBJ databases">
        <authorList>
            <person name="Swart Estienne"/>
        </authorList>
    </citation>
    <scope>NUCLEOTIDE SEQUENCE [LARGE SCALE GENOMIC DNA]</scope>
    <source>
        <strain evidence="2 3">130c</strain>
    </source>
</reference>
<sequence>MASTEDPTIDPTKLWVSLSTPLIANTIVYIIAQLKKDNGIVDIMWGQLFVLPNLVYLLWSQNWNQRTILTFALVSLWAFRLSAHILMRHGGEEDYRYQAMRRKWEAKGKTYYYIVSYLFVFVMQAVFSLVVNASALYVSLYSTKDNVLGPLDYAGVVVFLIGFLIQAAADASLYSFKKDPANKGKIIKHNVWRYSRHPNYFGESLMWWGIYLIACSVGKGYWTFYSALFITLLVRFVSGVPLLERKQKKNPEFLKYMQETNVFVPWFVRKINDNEEQLIDKKENGENYGAVKND</sequence>
<keyword evidence="1" id="KW-0812">Transmembrane</keyword>
<dbReference type="InterPro" id="IPR010721">
    <property type="entry name" value="UstE-like"/>
</dbReference>
<feature type="transmembrane region" description="Helical" evidence="1">
    <location>
        <begin position="111"/>
        <end position="133"/>
    </location>
</feature>
<protein>
    <submittedName>
        <fullName evidence="2">Membrane protein</fullName>
    </submittedName>
</protein>
<dbReference type="PANTHER" id="PTHR32251">
    <property type="entry name" value="3-OXO-5-ALPHA-STEROID 4-DEHYDROGENASE"/>
    <property type="match status" value="1"/>
</dbReference>
<keyword evidence="3" id="KW-1185">Reference proteome</keyword>
<accession>A0A078AFB3</accession>
<evidence type="ECO:0000313" key="3">
    <source>
        <dbReference type="Proteomes" id="UP000039865"/>
    </source>
</evidence>
<feature type="transmembrane region" description="Helical" evidence="1">
    <location>
        <begin position="197"/>
        <end position="214"/>
    </location>
</feature>
<dbReference type="EMBL" id="CCKQ01009448">
    <property type="protein sequence ID" value="CDW80929.1"/>
    <property type="molecule type" value="Genomic_DNA"/>
</dbReference>